<organism evidence="3 4">
    <name type="scientific">Heliocybe sulcata</name>
    <dbReference type="NCBI Taxonomy" id="5364"/>
    <lineage>
        <taxon>Eukaryota</taxon>
        <taxon>Fungi</taxon>
        <taxon>Dikarya</taxon>
        <taxon>Basidiomycota</taxon>
        <taxon>Agaricomycotina</taxon>
        <taxon>Agaricomycetes</taxon>
        <taxon>Gloeophyllales</taxon>
        <taxon>Gloeophyllaceae</taxon>
        <taxon>Heliocybe</taxon>
    </lineage>
</organism>
<dbReference type="Proteomes" id="UP000305948">
    <property type="component" value="Unassembled WGS sequence"/>
</dbReference>
<protein>
    <submittedName>
        <fullName evidence="3">Uncharacterized protein</fullName>
    </submittedName>
</protein>
<evidence type="ECO:0000256" key="1">
    <source>
        <dbReference type="SAM" id="MobiDB-lite"/>
    </source>
</evidence>
<dbReference type="EMBL" id="ML213509">
    <property type="protein sequence ID" value="TFK52462.1"/>
    <property type="molecule type" value="Genomic_DNA"/>
</dbReference>
<dbReference type="AlphaFoldDB" id="A0A5C3N5L2"/>
<feature type="transmembrane region" description="Helical" evidence="2">
    <location>
        <begin position="58"/>
        <end position="76"/>
    </location>
</feature>
<feature type="compositionally biased region" description="Polar residues" evidence="1">
    <location>
        <begin position="110"/>
        <end position="121"/>
    </location>
</feature>
<keyword evidence="2" id="KW-0472">Membrane</keyword>
<evidence type="ECO:0000313" key="3">
    <source>
        <dbReference type="EMBL" id="TFK52462.1"/>
    </source>
</evidence>
<accession>A0A5C3N5L2</accession>
<proteinExistence type="predicted"/>
<evidence type="ECO:0000313" key="4">
    <source>
        <dbReference type="Proteomes" id="UP000305948"/>
    </source>
</evidence>
<evidence type="ECO:0000256" key="2">
    <source>
        <dbReference type="SAM" id="Phobius"/>
    </source>
</evidence>
<dbReference type="OrthoDB" id="192748at2759"/>
<name>A0A5C3N5L2_9AGAM</name>
<keyword evidence="4" id="KW-1185">Reference proteome</keyword>
<keyword evidence="2" id="KW-0812">Transmembrane</keyword>
<keyword evidence="2" id="KW-1133">Transmembrane helix</keyword>
<dbReference type="STRING" id="5364.A0A5C3N5L2"/>
<feature type="region of interest" description="Disordered" evidence="1">
    <location>
        <begin position="20"/>
        <end position="44"/>
    </location>
</feature>
<gene>
    <name evidence="3" type="ORF">OE88DRAFT_1657745</name>
</gene>
<feature type="region of interest" description="Disordered" evidence="1">
    <location>
        <begin position="110"/>
        <end position="132"/>
    </location>
</feature>
<reference evidence="3 4" key="1">
    <citation type="journal article" date="2019" name="Nat. Ecol. Evol.">
        <title>Megaphylogeny resolves global patterns of mushroom evolution.</title>
        <authorList>
            <person name="Varga T."/>
            <person name="Krizsan K."/>
            <person name="Foldi C."/>
            <person name="Dima B."/>
            <person name="Sanchez-Garcia M."/>
            <person name="Sanchez-Ramirez S."/>
            <person name="Szollosi G.J."/>
            <person name="Szarkandi J.G."/>
            <person name="Papp V."/>
            <person name="Albert L."/>
            <person name="Andreopoulos W."/>
            <person name="Angelini C."/>
            <person name="Antonin V."/>
            <person name="Barry K.W."/>
            <person name="Bougher N.L."/>
            <person name="Buchanan P."/>
            <person name="Buyck B."/>
            <person name="Bense V."/>
            <person name="Catcheside P."/>
            <person name="Chovatia M."/>
            <person name="Cooper J."/>
            <person name="Damon W."/>
            <person name="Desjardin D."/>
            <person name="Finy P."/>
            <person name="Geml J."/>
            <person name="Haridas S."/>
            <person name="Hughes K."/>
            <person name="Justo A."/>
            <person name="Karasinski D."/>
            <person name="Kautmanova I."/>
            <person name="Kiss B."/>
            <person name="Kocsube S."/>
            <person name="Kotiranta H."/>
            <person name="LaButti K.M."/>
            <person name="Lechner B.E."/>
            <person name="Liimatainen K."/>
            <person name="Lipzen A."/>
            <person name="Lukacs Z."/>
            <person name="Mihaltcheva S."/>
            <person name="Morgado L.N."/>
            <person name="Niskanen T."/>
            <person name="Noordeloos M.E."/>
            <person name="Ohm R.A."/>
            <person name="Ortiz-Santana B."/>
            <person name="Ovrebo C."/>
            <person name="Racz N."/>
            <person name="Riley R."/>
            <person name="Savchenko A."/>
            <person name="Shiryaev A."/>
            <person name="Soop K."/>
            <person name="Spirin V."/>
            <person name="Szebenyi C."/>
            <person name="Tomsovsky M."/>
            <person name="Tulloss R.E."/>
            <person name="Uehling J."/>
            <person name="Grigoriev I.V."/>
            <person name="Vagvolgyi C."/>
            <person name="Papp T."/>
            <person name="Martin F.M."/>
            <person name="Miettinen O."/>
            <person name="Hibbett D.S."/>
            <person name="Nagy L.G."/>
        </authorList>
    </citation>
    <scope>NUCLEOTIDE SEQUENCE [LARGE SCALE GENOMIC DNA]</scope>
    <source>
        <strain evidence="3 4">OMC1185</strain>
    </source>
</reference>
<sequence length="132" mass="15150">MLRYARPRLILRGVSRVSRRAASSGSGDTLKQHAIRRGDAPQETQTLPERPMLFMASFWLRWTLIPGALVYMVFWADWGEGDHVFRPPRRWLDQQKAAFFNLSPEERDLVQSQVQMQQSTPAVADPPKKSTA</sequence>